<evidence type="ECO:0000313" key="2">
    <source>
        <dbReference type="Proteomes" id="UP000887458"/>
    </source>
</evidence>
<evidence type="ECO:0000313" key="1">
    <source>
        <dbReference type="EMBL" id="KAH9417938.1"/>
    </source>
</evidence>
<name>A0ABQ8J5T5_DERPT</name>
<keyword evidence="2" id="KW-1185">Reference proteome</keyword>
<organism evidence="1 2">
    <name type="scientific">Dermatophagoides pteronyssinus</name>
    <name type="common">European house dust mite</name>
    <dbReference type="NCBI Taxonomy" id="6956"/>
    <lineage>
        <taxon>Eukaryota</taxon>
        <taxon>Metazoa</taxon>
        <taxon>Ecdysozoa</taxon>
        <taxon>Arthropoda</taxon>
        <taxon>Chelicerata</taxon>
        <taxon>Arachnida</taxon>
        <taxon>Acari</taxon>
        <taxon>Acariformes</taxon>
        <taxon>Sarcoptiformes</taxon>
        <taxon>Astigmata</taxon>
        <taxon>Psoroptidia</taxon>
        <taxon>Analgoidea</taxon>
        <taxon>Pyroglyphidae</taxon>
        <taxon>Dermatophagoidinae</taxon>
        <taxon>Dermatophagoides</taxon>
    </lineage>
</organism>
<comment type="caution">
    <text evidence="1">The sequence shown here is derived from an EMBL/GenBank/DDBJ whole genome shotgun (WGS) entry which is preliminary data.</text>
</comment>
<dbReference type="EMBL" id="NJHN03000068">
    <property type="protein sequence ID" value="KAH9417938.1"/>
    <property type="molecule type" value="Genomic_DNA"/>
</dbReference>
<protein>
    <submittedName>
        <fullName evidence="1">Uncharacterized protein</fullName>
    </submittedName>
</protein>
<reference evidence="1 2" key="1">
    <citation type="journal article" date="2018" name="J. Allergy Clin. Immunol.">
        <title>High-quality assembly of Dermatophagoides pteronyssinus genome and transcriptome reveals a wide range of novel allergens.</title>
        <authorList>
            <person name="Liu X.Y."/>
            <person name="Yang K.Y."/>
            <person name="Wang M.Q."/>
            <person name="Kwok J.S."/>
            <person name="Zeng X."/>
            <person name="Yang Z."/>
            <person name="Xiao X.J."/>
            <person name="Lau C.P."/>
            <person name="Li Y."/>
            <person name="Huang Z.M."/>
            <person name="Ba J.G."/>
            <person name="Yim A.K."/>
            <person name="Ouyang C.Y."/>
            <person name="Ngai S.M."/>
            <person name="Chan T.F."/>
            <person name="Leung E.L."/>
            <person name="Liu L."/>
            <person name="Liu Z.G."/>
            <person name="Tsui S.K."/>
        </authorList>
    </citation>
    <scope>NUCLEOTIDE SEQUENCE [LARGE SCALE GENOMIC DNA]</scope>
    <source>
        <strain evidence="1">Derp</strain>
    </source>
</reference>
<sequence length="69" mass="8361">MLLTQVIRWLEISTRKPDEHRAHTHGLPMTRIKFNHRINEVCFRLIMKLKWKIFLAGNFNQIKSIDDFI</sequence>
<gene>
    <name evidence="1" type="ORF">DERP_014401</name>
</gene>
<reference evidence="1 2" key="2">
    <citation type="journal article" date="2022" name="Mol. Biol. Evol.">
        <title>Comparative Genomics Reveals Insights into the Divergent Evolution of Astigmatic Mites and Household Pest Adaptations.</title>
        <authorList>
            <person name="Xiong Q."/>
            <person name="Wan A.T."/>
            <person name="Liu X."/>
            <person name="Fung C.S."/>
            <person name="Xiao X."/>
            <person name="Malainual N."/>
            <person name="Hou J."/>
            <person name="Wang L."/>
            <person name="Wang M."/>
            <person name="Yang K.Y."/>
            <person name="Cui Y."/>
            <person name="Leung E.L."/>
            <person name="Nong W."/>
            <person name="Shin S.K."/>
            <person name="Au S.W."/>
            <person name="Jeong K.Y."/>
            <person name="Chew F.T."/>
            <person name="Hui J.H."/>
            <person name="Leung T.F."/>
            <person name="Tungtrongchitr A."/>
            <person name="Zhong N."/>
            <person name="Liu Z."/>
            <person name="Tsui S.K."/>
        </authorList>
    </citation>
    <scope>NUCLEOTIDE SEQUENCE [LARGE SCALE GENOMIC DNA]</scope>
    <source>
        <strain evidence="1">Derp</strain>
    </source>
</reference>
<accession>A0ABQ8J5T5</accession>
<dbReference type="Proteomes" id="UP000887458">
    <property type="component" value="Unassembled WGS sequence"/>
</dbReference>
<proteinExistence type="predicted"/>